<name>A0A0K1XE27_9GAMM</name>
<dbReference type="AlphaFoldDB" id="A0A0K1XE27"/>
<feature type="binding site" description="axial binding residue" evidence="5">
    <location>
        <position position="94"/>
    </location>
    <ligand>
        <name>heme c</name>
        <dbReference type="ChEBI" id="CHEBI:61717"/>
        <label>1</label>
    </ligand>
    <ligandPart>
        <name>Fe</name>
        <dbReference type="ChEBI" id="CHEBI:18248"/>
    </ligandPart>
</feature>
<evidence type="ECO:0000256" key="6">
    <source>
        <dbReference type="SAM" id="SignalP"/>
    </source>
</evidence>
<evidence type="ECO:0000256" key="1">
    <source>
        <dbReference type="ARBA" id="ARBA00004196"/>
    </source>
</evidence>
<dbReference type="GO" id="GO:0004130">
    <property type="term" value="F:cytochrome-c peroxidase activity"/>
    <property type="evidence" value="ECO:0007669"/>
    <property type="project" value="TreeGrafter"/>
</dbReference>
<evidence type="ECO:0000256" key="4">
    <source>
        <dbReference type="PIRSR" id="PIRSR000294-1"/>
    </source>
</evidence>
<protein>
    <recommendedName>
        <fullName evidence="7">Di-haem cytochrome c peroxidase domain-containing protein</fullName>
    </recommendedName>
</protein>
<reference evidence="8 9" key="1">
    <citation type="journal article" date="2015" name="Genome Announc.">
        <title>Genome Sequences of Oblitimonas alkaliphila gen. nov. sp. nov. (Proposed), a Novel Bacterium of the Pseudomonadaceae Family.</title>
        <authorList>
            <person name="Lauer A.C."/>
            <person name="Nicholson A.C."/>
            <person name="Humrighouse B.W."/>
            <person name="Emery B."/>
            <person name="Drobish A."/>
            <person name="Juieng P."/>
            <person name="Loparev V."/>
            <person name="McQuiston J.R."/>
        </authorList>
    </citation>
    <scope>NUCLEOTIDE SEQUENCE [LARGE SCALE GENOMIC DNA]</scope>
    <source>
        <strain evidence="8 9">E5571</strain>
    </source>
</reference>
<feature type="binding site" description="covalent" evidence="4">
    <location>
        <position position="90"/>
    </location>
    <ligand>
        <name>heme c</name>
        <dbReference type="ChEBI" id="CHEBI:61717"/>
        <label>1</label>
    </ligand>
</feature>
<dbReference type="KEGG" id="pbb:AKN87_08595"/>
<evidence type="ECO:0000256" key="5">
    <source>
        <dbReference type="PIRSR" id="PIRSR000294-2"/>
    </source>
</evidence>
<dbReference type="InterPro" id="IPR036909">
    <property type="entry name" value="Cyt_c-like_dom_sf"/>
</dbReference>
<evidence type="ECO:0000256" key="3">
    <source>
        <dbReference type="ARBA" id="ARBA00023002"/>
    </source>
</evidence>
<feature type="binding site" description="covalent" evidence="4">
    <location>
        <position position="93"/>
    </location>
    <ligand>
        <name>heme c</name>
        <dbReference type="ChEBI" id="CHEBI:61717"/>
        <label>1</label>
    </ligand>
</feature>
<comment type="PTM">
    <text evidence="4">Binds 2 heme groups per subunit.</text>
</comment>
<dbReference type="Pfam" id="PF03150">
    <property type="entry name" value="CCP_MauG"/>
    <property type="match status" value="1"/>
</dbReference>
<dbReference type="PANTHER" id="PTHR30600">
    <property type="entry name" value="CYTOCHROME C PEROXIDASE-RELATED"/>
    <property type="match status" value="1"/>
</dbReference>
<feature type="binding site" description="covalent" evidence="4">
    <location>
        <position position="239"/>
    </location>
    <ligand>
        <name>heme c</name>
        <dbReference type="ChEBI" id="CHEBI:61717"/>
        <label>2</label>
    </ligand>
</feature>
<dbReference type="RefSeq" id="WP_053100733.1">
    <property type="nucleotide sequence ID" value="NZ_CP012358.1"/>
</dbReference>
<dbReference type="Proteomes" id="UP000063953">
    <property type="component" value="Chromosome"/>
</dbReference>
<comment type="cofactor">
    <cofactor evidence="4">
        <name>heme</name>
        <dbReference type="ChEBI" id="CHEBI:30413"/>
    </cofactor>
    <text evidence="4">Binds 2 heme groups.</text>
</comment>
<dbReference type="Gene3D" id="1.10.760.10">
    <property type="entry name" value="Cytochrome c-like domain"/>
    <property type="match status" value="2"/>
</dbReference>
<keyword evidence="5" id="KW-0408">Iron</keyword>
<feature type="domain" description="Di-haem cytochrome c peroxidase" evidence="7">
    <location>
        <begin position="68"/>
        <end position="216"/>
    </location>
</feature>
<dbReference type="InterPro" id="IPR051395">
    <property type="entry name" value="Cytochrome_c_Peroxidase/MauG"/>
</dbReference>
<evidence type="ECO:0000259" key="7">
    <source>
        <dbReference type="Pfam" id="PF03150"/>
    </source>
</evidence>
<organism evidence="8 9">
    <name type="scientific">Thiopseudomonas alkaliphila</name>
    <dbReference type="NCBI Taxonomy" id="1697053"/>
    <lineage>
        <taxon>Bacteria</taxon>
        <taxon>Pseudomonadati</taxon>
        <taxon>Pseudomonadota</taxon>
        <taxon>Gammaproteobacteria</taxon>
        <taxon>Pseudomonadales</taxon>
        <taxon>Pseudomonadaceae</taxon>
        <taxon>Thiopseudomonas</taxon>
    </lineage>
</organism>
<dbReference type="GO" id="GO:0020037">
    <property type="term" value="F:heme binding"/>
    <property type="evidence" value="ECO:0007669"/>
    <property type="project" value="InterPro"/>
</dbReference>
<dbReference type="STRING" id="1697053.AKN87_08595"/>
<keyword evidence="4" id="KW-0349">Heme</keyword>
<dbReference type="GO" id="GO:0009055">
    <property type="term" value="F:electron transfer activity"/>
    <property type="evidence" value="ECO:0007669"/>
    <property type="project" value="InterPro"/>
</dbReference>
<feature type="signal peptide" evidence="6">
    <location>
        <begin position="1"/>
        <end position="19"/>
    </location>
</feature>
<dbReference type="SUPFAM" id="SSF46626">
    <property type="entry name" value="Cytochrome c"/>
    <property type="match status" value="2"/>
</dbReference>
<evidence type="ECO:0000256" key="2">
    <source>
        <dbReference type="ARBA" id="ARBA00022729"/>
    </source>
</evidence>
<accession>A0A0K1XE27</accession>
<gene>
    <name evidence="8" type="ORF">AKN88_06220</name>
</gene>
<keyword evidence="9" id="KW-1185">Reference proteome</keyword>
<keyword evidence="5" id="KW-0479">Metal-binding</keyword>
<sequence length="357" mass="40637">MRILLLCGYLLSFSHWALALTPEQLQQADQYLASINSWPAPHTDPAVQWQELSALNSPLPKVSAQEKARIALGKQLFFDPLLSKNKDISCANCHLPEHAFSDGKKVSTGHLNRQGHRNSPSILTSGLSQQLFWDGRSPNLTDQALHPIQDPVEMGFSINQLIQRLNQHPTYPQQFKRVLQQETINQQQLANLLASFQASLLTTINTPFERFMRGDHTALTVSERYGLHLFRTKARCMNCHFGPALSDQQFHNLGLTYYQRYYEDLGRFHVTNNPQDIGKFKTPSLRLVSHTGPWMHNGLFPKLEGVINMYNAGMFHPQPKNARQAADPFFPTTDPLLQPLELTLAEKDYLLQFLKTL</sequence>
<dbReference type="InterPro" id="IPR026259">
    <property type="entry name" value="MauG/Cytc_peroxidase"/>
</dbReference>
<feature type="chain" id="PRO_5005472015" description="Di-haem cytochrome c peroxidase domain-containing protein" evidence="6">
    <location>
        <begin position="20"/>
        <end position="357"/>
    </location>
</feature>
<keyword evidence="3" id="KW-0560">Oxidoreductase</keyword>
<feature type="binding site" description="covalent" evidence="4">
    <location>
        <position position="236"/>
    </location>
    <ligand>
        <name>heme c</name>
        <dbReference type="ChEBI" id="CHEBI:61717"/>
        <label>2</label>
    </ligand>
</feature>
<evidence type="ECO:0000313" key="8">
    <source>
        <dbReference type="EMBL" id="AKX59566.1"/>
    </source>
</evidence>
<feature type="binding site" description="axial binding residue" evidence="5">
    <location>
        <position position="110"/>
    </location>
    <ligand>
        <name>heme c</name>
        <dbReference type="ChEBI" id="CHEBI:61717"/>
        <label>1</label>
    </ligand>
    <ligandPart>
        <name>Fe</name>
        <dbReference type="ChEBI" id="CHEBI:18248"/>
    </ligandPart>
</feature>
<feature type="binding site" description="axial binding residue" evidence="5">
    <location>
        <position position="240"/>
    </location>
    <ligand>
        <name>heme c</name>
        <dbReference type="ChEBI" id="CHEBI:61717"/>
        <label>2</label>
    </ligand>
    <ligandPart>
        <name>Fe</name>
        <dbReference type="ChEBI" id="CHEBI:18248"/>
    </ligandPart>
</feature>
<evidence type="ECO:0000313" key="9">
    <source>
        <dbReference type="Proteomes" id="UP000063953"/>
    </source>
</evidence>
<dbReference type="GO" id="GO:0046872">
    <property type="term" value="F:metal ion binding"/>
    <property type="evidence" value="ECO:0007669"/>
    <property type="project" value="UniProtKB-KW"/>
</dbReference>
<dbReference type="EMBL" id="CP012365">
    <property type="protein sequence ID" value="AKX59566.1"/>
    <property type="molecule type" value="Genomic_DNA"/>
</dbReference>
<comment type="subcellular location">
    <subcellularLocation>
        <location evidence="1">Cell envelope</location>
    </subcellularLocation>
</comment>
<proteinExistence type="predicted"/>
<dbReference type="GO" id="GO:0030313">
    <property type="term" value="C:cell envelope"/>
    <property type="evidence" value="ECO:0007669"/>
    <property type="project" value="UniProtKB-SubCell"/>
</dbReference>
<dbReference type="PIRSF" id="PIRSF000294">
    <property type="entry name" value="Cytochrome-c_peroxidase"/>
    <property type="match status" value="1"/>
</dbReference>
<keyword evidence="2 6" id="KW-0732">Signal</keyword>
<dbReference type="GeneID" id="93984327"/>
<dbReference type="InterPro" id="IPR004852">
    <property type="entry name" value="Di-haem_cyt_c_peroxidsae"/>
</dbReference>
<dbReference type="PANTHER" id="PTHR30600:SF10">
    <property type="entry name" value="BLL6722 PROTEIN"/>
    <property type="match status" value="1"/>
</dbReference>